<organism evidence="1 2">
    <name type="scientific">Actinokineospora terrae</name>
    <dbReference type="NCBI Taxonomy" id="155974"/>
    <lineage>
        <taxon>Bacteria</taxon>
        <taxon>Bacillati</taxon>
        <taxon>Actinomycetota</taxon>
        <taxon>Actinomycetes</taxon>
        <taxon>Pseudonocardiales</taxon>
        <taxon>Pseudonocardiaceae</taxon>
        <taxon>Actinokineospora</taxon>
    </lineage>
</organism>
<dbReference type="EMBL" id="FOGI01000012">
    <property type="protein sequence ID" value="SES39259.1"/>
    <property type="molecule type" value="Genomic_DNA"/>
</dbReference>
<sequence>MAGTGVTPEELLSDFGSLFDAQTRSLRGLATASGVGAETIRGWKDEGRFPKNTTGFLEVVRLCLRSLKEGAPTQRWGAAEWEIRYHEAKRVWEDRTGERAARKAIPLGRAEQQASPSIQVHGGDYVNESKHTMHIGNVNHYTDPGSR</sequence>
<accession>A0A1H9WZJ4</accession>
<keyword evidence="2" id="KW-1185">Reference proteome</keyword>
<name>A0A1H9WZJ4_9PSEU</name>
<dbReference type="RefSeq" id="WP_092783973.1">
    <property type="nucleotide sequence ID" value="NZ_FOGI01000012.1"/>
</dbReference>
<dbReference type="AlphaFoldDB" id="A0A1H9WZJ4"/>
<evidence type="ECO:0000313" key="1">
    <source>
        <dbReference type="EMBL" id="SES39259.1"/>
    </source>
</evidence>
<dbReference type="STRING" id="155974.SAMN04487818_11248"/>
<evidence type="ECO:0000313" key="2">
    <source>
        <dbReference type="Proteomes" id="UP000199051"/>
    </source>
</evidence>
<gene>
    <name evidence="1" type="ORF">SAMN04487818_11248</name>
</gene>
<reference evidence="2" key="1">
    <citation type="submission" date="2016-10" db="EMBL/GenBank/DDBJ databases">
        <authorList>
            <person name="Varghese N."/>
            <person name="Submissions S."/>
        </authorList>
    </citation>
    <scope>NUCLEOTIDE SEQUENCE [LARGE SCALE GENOMIC DNA]</scope>
    <source>
        <strain evidence="2">DSM 44260</strain>
    </source>
</reference>
<protein>
    <submittedName>
        <fullName evidence="1">Uncharacterized protein</fullName>
    </submittedName>
</protein>
<proteinExistence type="predicted"/>
<dbReference type="Proteomes" id="UP000199051">
    <property type="component" value="Unassembled WGS sequence"/>
</dbReference>